<keyword evidence="3 5" id="KW-0408">Iron</keyword>
<sequence>MQIQIAEYAGFCYGVKRATQILDDVIEKSVKSEQILAYTLGPIIHNQHVTQYYEKKGIKVIENIQDFIDNRRDSEKLIIRSHGAPKRVYDMAAQYGIPLIDATCPYVKKIQNTVSSYHLKGYNIIVVGDSSHPEVIGINGWCDDQATIIKTLSDIEKIEETAKPTCIVAQTTFNIGLWEKIVDELSKILLNSIVKNTICLATTQRQDACKTLAANVDLMIVVGDRHSSNTKKLVEVCSDVVKTIHIETKDDLNVSKLIGNVKIGVTAGASTPDWIIQSVILKIENEGEVFFDGKS</sequence>
<evidence type="ECO:0000256" key="2">
    <source>
        <dbReference type="ARBA" id="ARBA00022723"/>
    </source>
</evidence>
<feature type="binding site" evidence="5">
    <location>
        <position position="270"/>
    </location>
    <ligand>
        <name>dimethylallyl diphosphate</name>
        <dbReference type="ChEBI" id="CHEBI:57623"/>
    </ligand>
</feature>
<comment type="pathway">
    <text evidence="5">Isoprenoid biosynthesis; isopentenyl diphosphate biosynthesis via DXP pathway; isopentenyl diphosphate from 1-deoxy-D-xylulose 5-phosphate: step 6/6.</text>
</comment>
<feature type="binding site" evidence="5">
    <location>
        <position position="228"/>
    </location>
    <ligand>
        <name>isopentenyl diphosphate</name>
        <dbReference type="ChEBI" id="CHEBI:128769"/>
    </ligand>
</feature>
<feature type="binding site" evidence="5">
    <location>
        <position position="171"/>
    </location>
    <ligand>
        <name>(2E)-4-hydroxy-3-methylbut-2-enyl diphosphate</name>
        <dbReference type="ChEBI" id="CHEBI:128753"/>
    </ligand>
</feature>
<feature type="binding site" evidence="5">
    <location>
        <position position="132"/>
    </location>
    <ligand>
        <name>isopentenyl diphosphate</name>
        <dbReference type="ChEBI" id="CHEBI:128769"/>
    </ligand>
</feature>
<evidence type="ECO:0000256" key="3">
    <source>
        <dbReference type="ARBA" id="ARBA00023004"/>
    </source>
</evidence>
<feature type="binding site" evidence="5">
    <location>
        <position position="104"/>
    </location>
    <ligand>
        <name>[4Fe-4S] cluster</name>
        <dbReference type="ChEBI" id="CHEBI:49883"/>
    </ligand>
</feature>
<dbReference type="NCBIfam" id="TIGR00216">
    <property type="entry name" value="ispH_lytB"/>
    <property type="match status" value="1"/>
</dbReference>
<dbReference type="CDD" id="cd13944">
    <property type="entry name" value="lytB_ispH"/>
    <property type="match status" value="1"/>
</dbReference>
<dbReference type="Proteomes" id="UP000746471">
    <property type="component" value="Unassembled WGS sequence"/>
</dbReference>
<feature type="binding site" evidence="5">
    <location>
        <position position="45"/>
    </location>
    <ligand>
        <name>(2E)-4-hydroxy-3-methylbut-2-enyl diphosphate</name>
        <dbReference type="ChEBI" id="CHEBI:128753"/>
    </ligand>
</feature>
<feature type="binding site" evidence="5">
    <location>
        <position position="45"/>
    </location>
    <ligand>
        <name>isopentenyl diphosphate</name>
        <dbReference type="ChEBI" id="CHEBI:128769"/>
    </ligand>
</feature>
<keyword evidence="1 5" id="KW-0004">4Fe-4S</keyword>
<evidence type="ECO:0000313" key="7">
    <source>
        <dbReference type="Proteomes" id="UP000746471"/>
    </source>
</evidence>
<dbReference type="EMBL" id="JAHBCL010000012">
    <property type="protein sequence ID" value="MBS7526675.1"/>
    <property type="molecule type" value="Genomic_DNA"/>
</dbReference>
<dbReference type="Pfam" id="PF02401">
    <property type="entry name" value="LYTB"/>
    <property type="match status" value="1"/>
</dbReference>
<feature type="binding site" evidence="5">
    <location>
        <position position="227"/>
    </location>
    <ligand>
        <name>(2E)-4-hydroxy-3-methylbut-2-enyl diphosphate</name>
        <dbReference type="ChEBI" id="CHEBI:128753"/>
    </ligand>
</feature>
<keyword evidence="7" id="KW-1185">Reference proteome</keyword>
<feature type="binding site" evidence="5">
    <location>
        <position position="228"/>
    </location>
    <ligand>
        <name>(2E)-4-hydroxy-3-methylbut-2-enyl diphosphate</name>
        <dbReference type="ChEBI" id="CHEBI:128753"/>
    </ligand>
</feature>
<comment type="similarity">
    <text evidence="5">Belongs to the IspH family.</text>
</comment>
<name>A0ABS5PNC0_9FIRM</name>
<feature type="binding site" evidence="5">
    <location>
        <position position="228"/>
    </location>
    <ligand>
        <name>dimethylallyl diphosphate</name>
        <dbReference type="ChEBI" id="CHEBI:57623"/>
    </ligand>
</feature>
<protein>
    <recommendedName>
        <fullName evidence="5">4-hydroxy-3-methylbut-2-enyl diphosphate reductase</fullName>
        <shortName evidence="5">HMBPP reductase</shortName>
        <ecNumber evidence="5">1.17.7.4</ecNumber>
    </recommendedName>
</protein>
<feature type="binding site" evidence="5">
    <location>
        <position position="82"/>
    </location>
    <ligand>
        <name>isopentenyl diphosphate</name>
        <dbReference type="ChEBI" id="CHEBI:128769"/>
    </ligand>
</feature>
<feature type="binding site" evidence="5">
    <location>
        <position position="132"/>
    </location>
    <ligand>
        <name>dimethylallyl diphosphate</name>
        <dbReference type="ChEBI" id="CHEBI:57623"/>
    </ligand>
</feature>
<keyword evidence="5" id="KW-0414">Isoprene biosynthesis</keyword>
<evidence type="ECO:0000256" key="5">
    <source>
        <dbReference type="HAMAP-Rule" id="MF_00191"/>
    </source>
</evidence>
<feature type="binding site" evidence="5">
    <location>
        <position position="82"/>
    </location>
    <ligand>
        <name>(2E)-4-hydroxy-3-methylbut-2-enyl diphosphate</name>
        <dbReference type="ChEBI" id="CHEBI:128753"/>
    </ligand>
</feature>
<comment type="pathway">
    <text evidence="5">Isoprenoid biosynthesis; dimethylallyl diphosphate biosynthesis; dimethylallyl diphosphate from (2E)-4-hydroxy-3-methylbutenyl diphosphate: step 1/1.</text>
</comment>
<feature type="binding site" evidence="5">
    <location>
        <position position="82"/>
    </location>
    <ligand>
        <name>dimethylallyl diphosphate</name>
        <dbReference type="ChEBI" id="CHEBI:57623"/>
    </ligand>
</feature>
<comment type="catalytic activity">
    <reaction evidence="5">
        <text>dimethylallyl diphosphate + 2 oxidized [2Fe-2S]-[ferredoxin] + H2O = (2E)-4-hydroxy-3-methylbut-2-enyl diphosphate + 2 reduced [2Fe-2S]-[ferredoxin] + 2 H(+)</text>
        <dbReference type="Rhea" id="RHEA:24825"/>
        <dbReference type="Rhea" id="RHEA-COMP:10000"/>
        <dbReference type="Rhea" id="RHEA-COMP:10001"/>
        <dbReference type="ChEBI" id="CHEBI:15377"/>
        <dbReference type="ChEBI" id="CHEBI:15378"/>
        <dbReference type="ChEBI" id="CHEBI:33737"/>
        <dbReference type="ChEBI" id="CHEBI:33738"/>
        <dbReference type="ChEBI" id="CHEBI:57623"/>
        <dbReference type="ChEBI" id="CHEBI:128753"/>
        <dbReference type="EC" id="1.17.7.4"/>
    </reaction>
</comment>
<comment type="cofactor">
    <cofactor evidence="5">
        <name>[4Fe-4S] cluster</name>
        <dbReference type="ChEBI" id="CHEBI:49883"/>
    </cofactor>
    <text evidence="5">Binds 1 [4Fe-4S] cluster per subunit.</text>
</comment>
<evidence type="ECO:0000256" key="4">
    <source>
        <dbReference type="ARBA" id="ARBA00023014"/>
    </source>
</evidence>
<dbReference type="PANTHER" id="PTHR30426:SF0">
    <property type="entry name" value="4-HYDROXY-3-METHYLBUT-2-ENYL DIPHOSPHATE REDUCTASE"/>
    <property type="match status" value="1"/>
</dbReference>
<dbReference type="Gene3D" id="3.40.50.11270">
    <property type="match status" value="1"/>
</dbReference>
<keyword evidence="2 5" id="KW-0479">Metal-binding</keyword>
<dbReference type="GO" id="GO:0051745">
    <property type="term" value="F:4-hydroxy-3-methylbut-2-enyl diphosphate reductase activity"/>
    <property type="evidence" value="ECO:0007669"/>
    <property type="project" value="UniProtKB-EC"/>
</dbReference>
<feature type="binding site" evidence="5">
    <location>
        <position position="199"/>
    </location>
    <ligand>
        <name>[4Fe-4S] cluster</name>
        <dbReference type="ChEBI" id="CHEBI:49883"/>
    </ligand>
</feature>
<feature type="active site" description="Proton donor" evidence="5">
    <location>
        <position position="134"/>
    </location>
</feature>
<accession>A0ABS5PNC0</accession>
<dbReference type="PANTHER" id="PTHR30426">
    <property type="entry name" value="4-HYDROXY-3-METHYLBUT-2-ENYL DIPHOSPHATE REDUCTASE"/>
    <property type="match status" value="1"/>
</dbReference>
<feature type="binding site" evidence="5">
    <location>
        <position position="229"/>
    </location>
    <ligand>
        <name>dimethylallyl diphosphate</name>
        <dbReference type="ChEBI" id="CHEBI:57623"/>
    </ligand>
</feature>
<feature type="binding site" evidence="5">
    <location>
        <position position="270"/>
    </location>
    <ligand>
        <name>(2E)-4-hydroxy-3-methylbut-2-enyl diphosphate</name>
        <dbReference type="ChEBI" id="CHEBI:128753"/>
    </ligand>
</feature>
<dbReference type="Gene3D" id="3.40.1010.20">
    <property type="entry name" value="4-hydroxy-3-methylbut-2-enyl diphosphate reductase, catalytic domain"/>
    <property type="match status" value="2"/>
</dbReference>
<feature type="binding site" evidence="5">
    <location>
        <position position="229"/>
    </location>
    <ligand>
        <name>(2E)-4-hydroxy-3-methylbut-2-enyl diphosphate</name>
        <dbReference type="ChEBI" id="CHEBI:128753"/>
    </ligand>
</feature>
<dbReference type="RefSeq" id="WP_213236535.1">
    <property type="nucleotide sequence ID" value="NZ_JAHBCL010000012.1"/>
</dbReference>
<feature type="binding site" evidence="5">
    <location>
        <position position="227"/>
    </location>
    <ligand>
        <name>isopentenyl diphosphate</name>
        <dbReference type="ChEBI" id="CHEBI:128769"/>
    </ligand>
</feature>
<feature type="binding site" evidence="5">
    <location>
        <position position="12"/>
    </location>
    <ligand>
        <name>[4Fe-4S] cluster</name>
        <dbReference type="ChEBI" id="CHEBI:49883"/>
    </ligand>
</feature>
<proteinExistence type="inferred from homology"/>
<comment type="caution">
    <text evidence="6">The sequence shown here is derived from an EMBL/GenBank/DDBJ whole genome shotgun (WGS) entry which is preliminary data.</text>
</comment>
<comment type="function">
    <text evidence="5">Catalyzes the conversion of 1-hydroxy-2-methyl-2-(E)-butenyl 4-diphosphate (HMBPP) into a mixture of isopentenyl diphosphate (IPP) and dimethylallyl diphosphate (DMAPP). Acts in the terminal step of the DOXP/MEP pathway for isoprenoid precursor biosynthesis.</text>
</comment>
<dbReference type="EC" id="1.17.7.4" evidence="5"/>
<keyword evidence="4 5" id="KW-0411">Iron-sulfur</keyword>
<gene>
    <name evidence="5 6" type="primary">ispH</name>
    <name evidence="6" type="ORF">KHM83_08300</name>
</gene>
<dbReference type="InterPro" id="IPR003451">
    <property type="entry name" value="LytB/IspH"/>
</dbReference>
<dbReference type="HAMAP" id="MF_00191">
    <property type="entry name" value="IspH"/>
    <property type="match status" value="1"/>
</dbReference>
<evidence type="ECO:0000313" key="6">
    <source>
        <dbReference type="EMBL" id="MBS7526675.1"/>
    </source>
</evidence>
<feature type="binding site" evidence="5">
    <location>
        <position position="132"/>
    </location>
    <ligand>
        <name>(2E)-4-hydroxy-3-methylbut-2-enyl diphosphate</name>
        <dbReference type="ChEBI" id="CHEBI:128753"/>
    </ligand>
</feature>
<keyword evidence="5 6" id="KW-0560">Oxidoreductase</keyword>
<organism evidence="6 7">
    <name type="scientific">Fusibacter paucivorans</name>
    <dbReference type="NCBI Taxonomy" id="76009"/>
    <lineage>
        <taxon>Bacteria</taxon>
        <taxon>Bacillati</taxon>
        <taxon>Bacillota</taxon>
        <taxon>Clostridia</taxon>
        <taxon>Eubacteriales</taxon>
        <taxon>Eubacteriales Family XII. Incertae Sedis</taxon>
        <taxon>Fusibacter</taxon>
    </lineage>
</organism>
<feature type="binding site" evidence="5">
    <location>
        <position position="229"/>
    </location>
    <ligand>
        <name>isopentenyl diphosphate</name>
        <dbReference type="ChEBI" id="CHEBI:128769"/>
    </ligand>
</feature>
<reference evidence="6 7" key="1">
    <citation type="submission" date="2021-05" db="EMBL/GenBank/DDBJ databases">
        <title>Fusibacter ferrireducens sp. nov., an anaerobic, sulfur- and Fe-reducing bacterium isolated from the mangrove sediment.</title>
        <authorList>
            <person name="Qiu D."/>
        </authorList>
    </citation>
    <scope>NUCLEOTIDE SEQUENCE [LARGE SCALE GENOMIC DNA]</scope>
    <source>
        <strain evidence="6 7">DSM 12116</strain>
    </source>
</reference>
<feature type="binding site" evidence="5">
    <location>
        <position position="227"/>
    </location>
    <ligand>
        <name>dimethylallyl diphosphate</name>
        <dbReference type="ChEBI" id="CHEBI:57623"/>
    </ligand>
</feature>
<evidence type="ECO:0000256" key="1">
    <source>
        <dbReference type="ARBA" id="ARBA00022485"/>
    </source>
</evidence>
<comment type="catalytic activity">
    <reaction evidence="5">
        <text>isopentenyl diphosphate + 2 oxidized [2Fe-2S]-[ferredoxin] + H2O = (2E)-4-hydroxy-3-methylbut-2-enyl diphosphate + 2 reduced [2Fe-2S]-[ferredoxin] + 2 H(+)</text>
        <dbReference type="Rhea" id="RHEA:24488"/>
        <dbReference type="Rhea" id="RHEA-COMP:10000"/>
        <dbReference type="Rhea" id="RHEA-COMP:10001"/>
        <dbReference type="ChEBI" id="CHEBI:15377"/>
        <dbReference type="ChEBI" id="CHEBI:15378"/>
        <dbReference type="ChEBI" id="CHEBI:33737"/>
        <dbReference type="ChEBI" id="CHEBI:33738"/>
        <dbReference type="ChEBI" id="CHEBI:128753"/>
        <dbReference type="ChEBI" id="CHEBI:128769"/>
        <dbReference type="EC" id="1.17.7.4"/>
    </reaction>
</comment>
<feature type="binding site" evidence="5">
    <location>
        <position position="45"/>
    </location>
    <ligand>
        <name>dimethylallyl diphosphate</name>
        <dbReference type="ChEBI" id="CHEBI:57623"/>
    </ligand>
</feature>
<feature type="binding site" evidence="5">
    <location>
        <position position="270"/>
    </location>
    <ligand>
        <name>isopentenyl diphosphate</name>
        <dbReference type="ChEBI" id="CHEBI:128769"/>
    </ligand>
</feature>